<proteinExistence type="predicted"/>
<sequence length="126" mass="14145">MADGSASSYAHRGSGEKRRRIPLFCWASSPQTQPSPSLSPGRHDYQRVSGEVLVSVNVMWRCFLWQVCLLLIRVHPSERPPRSRYKGGGHRQAMSPVHTLKTRSAVLWPTPRPAQPTTNHPLLALI</sequence>
<reference evidence="2" key="1">
    <citation type="submission" date="2024-04" db="EMBL/GenBank/DDBJ databases">
        <title>Salinicola lusitanus LLJ914,a marine bacterium isolated from the Okinawa Trough.</title>
        <authorList>
            <person name="Li J."/>
        </authorList>
    </citation>
    <scope>NUCLEOTIDE SEQUENCE [LARGE SCALE GENOMIC DNA]</scope>
</reference>
<protein>
    <submittedName>
        <fullName evidence="1">Uncharacterized protein</fullName>
    </submittedName>
</protein>
<dbReference type="EMBL" id="JBBPFD010000003">
    <property type="protein sequence ID" value="KAK7933857.1"/>
    <property type="molecule type" value="Genomic_DNA"/>
</dbReference>
<organism evidence="1 2">
    <name type="scientific">Mugilogobius chulae</name>
    <name type="common">yellowstripe goby</name>
    <dbReference type="NCBI Taxonomy" id="88201"/>
    <lineage>
        <taxon>Eukaryota</taxon>
        <taxon>Metazoa</taxon>
        <taxon>Chordata</taxon>
        <taxon>Craniata</taxon>
        <taxon>Vertebrata</taxon>
        <taxon>Euteleostomi</taxon>
        <taxon>Actinopterygii</taxon>
        <taxon>Neopterygii</taxon>
        <taxon>Teleostei</taxon>
        <taxon>Neoteleostei</taxon>
        <taxon>Acanthomorphata</taxon>
        <taxon>Gobiaria</taxon>
        <taxon>Gobiiformes</taxon>
        <taxon>Gobioidei</taxon>
        <taxon>Gobiidae</taxon>
        <taxon>Gobionellinae</taxon>
        <taxon>Mugilogobius</taxon>
    </lineage>
</organism>
<evidence type="ECO:0000313" key="2">
    <source>
        <dbReference type="Proteomes" id="UP001460270"/>
    </source>
</evidence>
<dbReference type="AlphaFoldDB" id="A0AAW0PPD2"/>
<evidence type="ECO:0000313" key="1">
    <source>
        <dbReference type="EMBL" id="KAK7933857.1"/>
    </source>
</evidence>
<comment type="caution">
    <text evidence="1">The sequence shown here is derived from an EMBL/GenBank/DDBJ whole genome shotgun (WGS) entry which is preliminary data.</text>
</comment>
<gene>
    <name evidence="1" type="ORF">WMY93_004753</name>
</gene>
<dbReference type="Proteomes" id="UP001460270">
    <property type="component" value="Unassembled WGS sequence"/>
</dbReference>
<name>A0AAW0PPD2_9GOBI</name>
<keyword evidence="2" id="KW-1185">Reference proteome</keyword>
<accession>A0AAW0PPD2</accession>